<comment type="subcellular location">
    <subcellularLocation>
        <location evidence="1 12">Cell membrane</location>
        <topology evidence="1 12">Multi-pass membrane protein</topology>
    </subcellularLocation>
</comment>
<evidence type="ECO:0000256" key="11">
    <source>
        <dbReference type="ARBA" id="ARBA00035585"/>
    </source>
</evidence>
<feature type="binding site" evidence="12">
    <location>
        <position position="78"/>
    </location>
    <ligand>
        <name>Na(+)</name>
        <dbReference type="ChEBI" id="CHEBI:29101"/>
        <note>structural</note>
    </ligand>
</feature>
<keyword evidence="7 12" id="KW-0406">Ion transport</keyword>
<feature type="transmembrane region" description="Helical" evidence="12">
    <location>
        <begin position="34"/>
        <end position="58"/>
    </location>
</feature>
<proteinExistence type="inferred from homology"/>
<evidence type="ECO:0000256" key="12">
    <source>
        <dbReference type="HAMAP-Rule" id="MF_00454"/>
    </source>
</evidence>
<dbReference type="KEGG" id="rhp:LPB142_13715"/>
<feature type="binding site" evidence="12">
    <location>
        <position position="75"/>
    </location>
    <ligand>
        <name>Na(+)</name>
        <dbReference type="ChEBI" id="CHEBI:29101"/>
        <note>structural</note>
    </ligand>
</feature>
<dbReference type="GO" id="GO:0062054">
    <property type="term" value="F:fluoride channel activity"/>
    <property type="evidence" value="ECO:0007669"/>
    <property type="project" value="UniProtKB-UniRule"/>
</dbReference>
<gene>
    <name evidence="12" type="primary">fluC</name>
    <name evidence="12" type="synonym">crcB</name>
    <name evidence="13" type="ORF">LPB142_13715</name>
</gene>
<evidence type="ECO:0000256" key="5">
    <source>
        <dbReference type="ARBA" id="ARBA00022989"/>
    </source>
</evidence>
<evidence type="ECO:0000256" key="9">
    <source>
        <dbReference type="ARBA" id="ARBA00023303"/>
    </source>
</evidence>
<keyword evidence="2 12" id="KW-1003">Cell membrane</keyword>
<comment type="function">
    <text evidence="12">Fluoride-specific ion channel. Important for reducing fluoride concentration in the cell, thus reducing its toxicity.</text>
</comment>
<keyword evidence="14" id="KW-1185">Reference proteome</keyword>
<accession>A0A1D9MED7</accession>
<dbReference type="RefSeq" id="WP_068765003.1">
    <property type="nucleotide sequence ID" value="NZ_CP017781.1"/>
</dbReference>
<evidence type="ECO:0000256" key="3">
    <source>
        <dbReference type="ARBA" id="ARBA00022519"/>
    </source>
</evidence>
<evidence type="ECO:0000256" key="2">
    <source>
        <dbReference type="ARBA" id="ARBA00022475"/>
    </source>
</evidence>
<reference evidence="13 14" key="1">
    <citation type="submission" date="2016-10" db="EMBL/GenBank/DDBJ databases">
        <title>Rhodobacter sp. LPB0142, isolated from sea water.</title>
        <authorList>
            <person name="Kim E."/>
            <person name="Yi H."/>
        </authorList>
    </citation>
    <scope>NUCLEOTIDE SEQUENCE [LARGE SCALE GENOMIC DNA]</scope>
    <source>
        <strain evidence="13 14">LPB0142</strain>
    </source>
</reference>
<dbReference type="Pfam" id="PF02537">
    <property type="entry name" value="CRCB"/>
    <property type="match status" value="1"/>
</dbReference>
<keyword evidence="3" id="KW-0997">Cell inner membrane</keyword>
<evidence type="ECO:0000256" key="6">
    <source>
        <dbReference type="ARBA" id="ARBA00023053"/>
    </source>
</evidence>
<keyword evidence="9 12" id="KW-0407">Ion channel</keyword>
<protein>
    <recommendedName>
        <fullName evidence="12">Fluoride-specific ion channel FluC</fullName>
    </recommendedName>
</protein>
<dbReference type="GO" id="GO:0140114">
    <property type="term" value="P:cellular detoxification of fluoride"/>
    <property type="evidence" value="ECO:0007669"/>
    <property type="project" value="UniProtKB-UniRule"/>
</dbReference>
<dbReference type="GO" id="GO:0046872">
    <property type="term" value="F:metal ion binding"/>
    <property type="evidence" value="ECO:0007669"/>
    <property type="project" value="UniProtKB-KW"/>
</dbReference>
<comment type="activity regulation">
    <text evidence="12">Na(+) is not transported, but it plays an essential structural role and its presence is essential for fluoride channel function.</text>
</comment>
<evidence type="ECO:0000256" key="10">
    <source>
        <dbReference type="ARBA" id="ARBA00035120"/>
    </source>
</evidence>
<comment type="similarity">
    <text evidence="10 12">Belongs to the fluoride channel Fluc/FEX (TC 1.A.43) family.</text>
</comment>
<dbReference type="Proteomes" id="UP000176562">
    <property type="component" value="Chromosome"/>
</dbReference>
<dbReference type="HAMAP" id="MF_00454">
    <property type="entry name" value="FluC"/>
    <property type="match status" value="1"/>
</dbReference>
<dbReference type="STRING" id="1850250.LPB142_13715"/>
<dbReference type="GO" id="GO:0005886">
    <property type="term" value="C:plasma membrane"/>
    <property type="evidence" value="ECO:0007669"/>
    <property type="project" value="UniProtKB-SubCell"/>
</dbReference>
<keyword evidence="4 12" id="KW-0812">Transmembrane</keyword>
<organism evidence="13 14">
    <name type="scientific">Rhodobacter xanthinilyticus</name>
    <dbReference type="NCBI Taxonomy" id="1850250"/>
    <lineage>
        <taxon>Bacteria</taxon>
        <taxon>Pseudomonadati</taxon>
        <taxon>Pseudomonadota</taxon>
        <taxon>Alphaproteobacteria</taxon>
        <taxon>Rhodobacterales</taxon>
        <taxon>Rhodobacter group</taxon>
        <taxon>Rhodobacter</taxon>
    </lineage>
</organism>
<name>A0A1D9MED7_9RHOB</name>
<dbReference type="InterPro" id="IPR003691">
    <property type="entry name" value="FluC"/>
</dbReference>
<keyword evidence="8 12" id="KW-0472">Membrane</keyword>
<evidence type="ECO:0000313" key="14">
    <source>
        <dbReference type="Proteomes" id="UP000176562"/>
    </source>
</evidence>
<dbReference type="AlphaFoldDB" id="A0A1D9MED7"/>
<keyword evidence="6 12" id="KW-0915">Sodium</keyword>
<feature type="transmembrane region" description="Helical" evidence="12">
    <location>
        <begin position="97"/>
        <end position="119"/>
    </location>
</feature>
<evidence type="ECO:0000256" key="4">
    <source>
        <dbReference type="ARBA" id="ARBA00022692"/>
    </source>
</evidence>
<keyword evidence="5 12" id="KW-1133">Transmembrane helix</keyword>
<evidence type="ECO:0000256" key="1">
    <source>
        <dbReference type="ARBA" id="ARBA00004651"/>
    </source>
</evidence>
<dbReference type="PANTHER" id="PTHR28259:SF1">
    <property type="entry name" value="FLUORIDE EXPORT PROTEIN 1-RELATED"/>
    <property type="match status" value="1"/>
</dbReference>
<keyword evidence="12" id="KW-0813">Transport</keyword>
<evidence type="ECO:0000256" key="7">
    <source>
        <dbReference type="ARBA" id="ARBA00023065"/>
    </source>
</evidence>
<evidence type="ECO:0000313" key="13">
    <source>
        <dbReference type="EMBL" id="AOZ70245.1"/>
    </source>
</evidence>
<feature type="transmembrane region" description="Helical" evidence="12">
    <location>
        <begin position="65"/>
        <end position="85"/>
    </location>
</feature>
<dbReference type="PANTHER" id="PTHR28259">
    <property type="entry name" value="FLUORIDE EXPORT PROTEIN 1-RELATED"/>
    <property type="match status" value="1"/>
</dbReference>
<sequence length="126" mass="13245">MLGTILQVALGGAIGASGRYLSGVAILRLFGPQVIPLGVIFVNVLGSFLMGALVAFLGQKGLSHWNAFLATGVLGGFTTFSSFSLETWTLIERGDVGHAAFYVAFSVVVSLSALVFGIYTMRWVLA</sequence>
<comment type="catalytic activity">
    <reaction evidence="11">
        <text>fluoride(in) = fluoride(out)</text>
        <dbReference type="Rhea" id="RHEA:76159"/>
        <dbReference type="ChEBI" id="CHEBI:17051"/>
    </reaction>
    <physiologicalReaction direction="left-to-right" evidence="11">
        <dbReference type="Rhea" id="RHEA:76160"/>
    </physiologicalReaction>
</comment>
<dbReference type="EMBL" id="CP017781">
    <property type="protein sequence ID" value="AOZ70245.1"/>
    <property type="molecule type" value="Genomic_DNA"/>
</dbReference>
<evidence type="ECO:0000256" key="8">
    <source>
        <dbReference type="ARBA" id="ARBA00023136"/>
    </source>
</evidence>
<keyword evidence="12" id="KW-0479">Metal-binding</keyword>
<dbReference type="NCBIfam" id="NF010805">
    <property type="entry name" value="PRK14209.1"/>
    <property type="match status" value="1"/>
</dbReference>